<dbReference type="Proteomes" id="UP000000305">
    <property type="component" value="Unassembled WGS sequence"/>
</dbReference>
<feature type="compositionally biased region" description="Acidic residues" evidence="2">
    <location>
        <begin position="1513"/>
        <end position="1528"/>
    </location>
</feature>
<sequence>MEGIVVPEPQVLETNSEVEVNQLADVEQSNNVHSSESLVPNISSDVVSTGDVSMAAMAASPSENVLNEEKEDCSQGADLEQVSSSTESFTGQCRDVLPSVNHQMVVIPNMEPYLEDGSLDGTSKELQDPTSTNGNLAMEDNSNPDPTSNHVDSADPEVTLLQENREDNLEPNLNSGACQHSEEVTINSDSTETALNNGTTPEDEQVASCSNQLIEKATPAISDDAPVIADTEEYGTASVPLTSEDVVPGNESVGSELQTANVEPGIAEAESAEQFNSIDESATTHFTAGETYSEGDVINEDQSLVTSLTQTEMSSHSEVSNSVADCTTEANCNEMEHGENAPESACQLLEVNEGLGEAAVLESDFVDSSTLEIEERELVATDPEASEIHQEDVNGIPDPETSESFAVVEPEHLENGISVPEVVTVDSSVDDTIQEHVDRTPLEGTSSTLVCGSYESECIEGGNVEENVEANQADSGVPESDFVDGGATESDFVDGGTAEGDFVDGGTTEGDFVVIGAVESELVNEEAMETDQIQAGTIENDAPTVEADPIDEQVGEPDESQGITLDNPVATEQGEVIYGDPVESGTIEEESTEAQSVDTQLMEAHLIGAQPVEVRPGDEAVDSSYYMNSVDIEQPDEAIVEGVEASADLENPTSSHLETNYGDNEVENSELINMDTNMSNPTAVCEADSSAAGMEEPAYESQQMVDTQNVYVVEDGRLTLNSVQPSNSINTYHNAENAMLVEMAPLSTDGSYVDSQVSYVDAGQEGMITDAQAAELLMRVSEHRPMSLQSLQQDSSSSSGPYVQVQLAQTVDGITHLVEVPVSALASYGLSSTLVYSTSGGGNSGSGGSDMTTWVQMHENANNMEQHHLRTENKFSDIVSASIEAIGFPESSTPGANILSQAEQILIASENAAQESAAAAAEASSNFEFDESSNSSITLINDKATTSYPRPKRESIESRIHKLLRGANAPALEVIEEPMQIPGKASPRNVKLGPVQSAKPAVSSTASSPATVTLSLSPNQMKKPGRLVTATNSMGRTVTIPTVFTATNQSANKPPASSLPPGSVDYFMPRGVSKRKAQSFKASKVNASNPNSIDVEPAPPEETQVKLAMGVDMLDEDDLHKDDDDFNRAVLLQARQRLQSEQGTNYNKFSGRSSSSVHLSLPSGTIKVDEEDMTPAKRVRLSFPPEKYANLESVSSSYMADLQTPKLTYTIPRTRQVRPKIIKEAVSIDNSPKPEKEISVRLPWMEDEEELKRKRTPPRIIRQTIAAESKPREVDVTTFDIDPDSEQSDQVIVIGLDETGQQPSEEQLTAIIQAAMTKRETLVPERPTPPRPSPAPVVSVNTPKSYSMKRKAVDDENGVETEENGVRLKVIRTYDRGLGTPRKRPPRSKKLSTFLEIFEFDEDEEEEEDEEEVDDLERFSQALVDEENAIREKEGQPKKPVASASKNAAVSTATYSRGRGRGRGRAASHGSGLRQTPDAPGTIASPAVRGSRSRGRPPRGSKISFRSKIKDENSEDDYVAYDDDEDDDYKPRGRGRGRGRGQSRGKRGRPRSVSREEPVVEAQEDEEEEEEDEARIPGMPSKPCPQCDERFTTREGFLDHIVVHSSANCLMEMCDWVNPASKEKTARLKREQLKQHMLSVHSESIPTA</sequence>
<proteinExistence type="predicted"/>
<feature type="region of interest" description="Disordered" evidence="2">
    <location>
        <begin position="182"/>
        <end position="205"/>
    </location>
</feature>
<evidence type="ECO:0000256" key="2">
    <source>
        <dbReference type="SAM" id="MobiDB-lite"/>
    </source>
</evidence>
<organism evidence="4 5">
    <name type="scientific">Daphnia pulex</name>
    <name type="common">Water flea</name>
    <dbReference type="NCBI Taxonomy" id="6669"/>
    <lineage>
        <taxon>Eukaryota</taxon>
        <taxon>Metazoa</taxon>
        <taxon>Ecdysozoa</taxon>
        <taxon>Arthropoda</taxon>
        <taxon>Crustacea</taxon>
        <taxon>Branchiopoda</taxon>
        <taxon>Diplostraca</taxon>
        <taxon>Cladocera</taxon>
        <taxon>Anomopoda</taxon>
        <taxon>Daphniidae</taxon>
        <taxon>Daphnia</taxon>
    </lineage>
</organism>
<feature type="region of interest" description="Disordered" evidence="2">
    <location>
        <begin position="471"/>
        <end position="495"/>
    </location>
</feature>
<protein>
    <recommendedName>
        <fullName evidence="3">C2H2-type domain-containing protein</fullName>
    </recommendedName>
</protein>
<dbReference type="OrthoDB" id="6357876at2759"/>
<dbReference type="EMBL" id="GL732527">
    <property type="protein sequence ID" value="EFX87788.1"/>
    <property type="molecule type" value="Genomic_DNA"/>
</dbReference>
<keyword evidence="1" id="KW-0862">Zinc</keyword>
<evidence type="ECO:0000256" key="1">
    <source>
        <dbReference type="PROSITE-ProRule" id="PRU00042"/>
    </source>
</evidence>
<dbReference type="KEGG" id="dpx:DAPPUDRAFT_306501"/>
<keyword evidence="1" id="KW-0863">Zinc-finger</keyword>
<feature type="compositionally biased region" description="Polar residues" evidence="2">
    <location>
        <begin position="182"/>
        <end position="200"/>
    </location>
</feature>
<keyword evidence="5" id="KW-1185">Reference proteome</keyword>
<feature type="compositionally biased region" description="Acidic residues" evidence="2">
    <location>
        <begin position="1562"/>
        <end position="1573"/>
    </location>
</feature>
<feature type="compositionally biased region" description="Basic residues" evidence="2">
    <location>
        <begin position="1532"/>
        <end position="1552"/>
    </location>
</feature>
<dbReference type="PROSITE" id="PS00028">
    <property type="entry name" value="ZINC_FINGER_C2H2_1"/>
    <property type="match status" value="1"/>
</dbReference>
<feature type="compositionally biased region" description="Acidic residues" evidence="2">
    <location>
        <begin position="1398"/>
        <end position="1415"/>
    </location>
</feature>
<feature type="region of interest" description="Disordered" evidence="2">
    <location>
        <begin position="1398"/>
        <end position="1587"/>
    </location>
</feature>
<reference evidence="4 5" key="1">
    <citation type="journal article" date="2011" name="Science">
        <title>The ecoresponsive genome of Daphnia pulex.</title>
        <authorList>
            <person name="Colbourne J.K."/>
            <person name="Pfrender M.E."/>
            <person name="Gilbert D."/>
            <person name="Thomas W.K."/>
            <person name="Tucker A."/>
            <person name="Oakley T.H."/>
            <person name="Tokishita S."/>
            <person name="Aerts A."/>
            <person name="Arnold G.J."/>
            <person name="Basu M.K."/>
            <person name="Bauer D.J."/>
            <person name="Caceres C.E."/>
            <person name="Carmel L."/>
            <person name="Casola C."/>
            <person name="Choi J.H."/>
            <person name="Detter J.C."/>
            <person name="Dong Q."/>
            <person name="Dusheyko S."/>
            <person name="Eads B.D."/>
            <person name="Frohlich T."/>
            <person name="Geiler-Samerotte K.A."/>
            <person name="Gerlach D."/>
            <person name="Hatcher P."/>
            <person name="Jogdeo S."/>
            <person name="Krijgsveld J."/>
            <person name="Kriventseva E.V."/>
            <person name="Kultz D."/>
            <person name="Laforsch C."/>
            <person name="Lindquist E."/>
            <person name="Lopez J."/>
            <person name="Manak J.R."/>
            <person name="Muller J."/>
            <person name="Pangilinan J."/>
            <person name="Patwardhan R.P."/>
            <person name="Pitluck S."/>
            <person name="Pritham E.J."/>
            <person name="Rechtsteiner A."/>
            <person name="Rho M."/>
            <person name="Rogozin I.B."/>
            <person name="Sakarya O."/>
            <person name="Salamov A."/>
            <person name="Schaack S."/>
            <person name="Shapiro H."/>
            <person name="Shiga Y."/>
            <person name="Skalitzky C."/>
            <person name="Smith Z."/>
            <person name="Souvorov A."/>
            <person name="Sung W."/>
            <person name="Tang Z."/>
            <person name="Tsuchiya D."/>
            <person name="Tu H."/>
            <person name="Vos H."/>
            <person name="Wang M."/>
            <person name="Wolf Y.I."/>
            <person name="Yamagata H."/>
            <person name="Yamada T."/>
            <person name="Ye Y."/>
            <person name="Shaw J.R."/>
            <person name="Andrews J."/>
            <person name="Crease T.J."/>
            <person name="Tang H."/>
            <person name="Lucas S.M."/>
            <person name="Robertson H.M."/>
            <person name="Bork P."/>
            <person name="Koonin E.V."/>
            <person name="Zdobnov E.M."/>
            <person name="Grigoriev I.V."/>
            <person name="Lynch M."/>
            <person name="Boore J.L."/>
        </authorList>
    </citation>
    <scope>NUCLEOTIDE SEQUENCE [LARGE SCALE GENOMIC DNA]</scope>
</reference>
<dbReference type="InParanoid" id="E9FYE0"/>
<dbReference type="GO" id="GO:0008270">
    <property type="term" value="F:zinc ion binding"/>
    <property type="evidence" value="ECO:0007669"/>
    <property type="project" value="UniProtKB-KW"/>
</dbReference>
<evidence type="ECO:0000259" key="3">
    <source>
        <dbReference type="PROSITE" id="PS50157"/>
    </source>
</evidence>
<evidence type="ECO:0000313" key="5">
    <source>
        <dbReference type="Proteomes" id="UP000000305"/>
    </source>
</evidence>
<feature type="compositionally biased region" description="Pro residues" evidence="2">
    <location>
        <begin position="1326"/>
        <end position="1335"/>
    </location>
</feature>
<dbReference type="HOGENOM" id="CLU_242572_0_0_1"/>
<name>E9FYE0_DAPPU</name>
<feature type="region of interest" description="Disordered" evidence="2">
    <location>
        <begin position="1322"/>
        <end position="1364"/>
    </location>
</feature>
<feature type="compositionally biased region" description="Basic and acidic residues" evidence="2">
    <location>
        <begin position="1428"/>
        <end position="1437"/>
    </location>
</feature>
<dbReference type="InterPro" id="IPR013087">
    <property type="entry name" value="Znf_C2H2_type"/>
</dbReference>
<dbReference type="PROSITE" id="PS50157">
    <property type="entry name" value="ZINC_FINGER_C2H2_2"/>
    <property type="match status" value="1"/>
</dbReference>
<keyword evidence="1" id="KW-0479">Metal-binding</keyword>
<gene>
    <name evidence="4" type="ORF">DAPPUDRAFT_306501</name>
</gene>
<feature type="region of interest" description="Disordered" evidence="2">
    <location>
        <begin position="113"/>
        <end position="153"/>
    </location>
</feature>
<feature type="compositionally biased region" description="Polar residues" evidence="2">
    <location>
        <begin position="1444"/>
        <end position="1455"/>
    </location>
</feature>
<accession>E9FYE0</accession>
<feature type="domain" description="C2H2-type" evidence="3">
    <location>
        <begin position="1582"/>
        <end position="1609"/>
    </location>
</feature>
<feature type="compositionally biased region" description="Polar residues" evidence="2">
    <location>
        <begin position="128"/>
        <end position="151"/>
    </location>
</feature>
<evidence type="ECO:0000313" key="4">
    <source>
        <dbReference type="EMBL" id="EFX87788.1"/>
    </source>
</evidence>